<dbReference type="Pfam" id="PF15811">
    <property type="entry name" value="SVIP"/>
    <property type="match status" value="1"/>
</dbReference>
<reference evidence="6" key="1">
    <citation type="journal article" date="2019" name="Gigascience">
        <title>De novo genome assembly of the endangered Acer yangbiense, a plant species with extremely small populations endemic to Yunnan Province, China.</title>
        <authorList>
            <person name="Yang J."/>
            <person name="Wariss H.M."/>
            <person name="Tao L."/>
            <person name="Zhang R."/>
            <person name="Yun Q."/>
            <person name="Hollingsworth P."/>
            <person name="Dao Z."/>
            <person name="Luo G."/>
            <person name="Guo H."/>
            <person name="Ma Y."/>
            <person name="Sun W."/>
        </authorList>
    </citation>
    <scope>NUCLEOTIDE SEQUENCE [LARGE SCALE GENOMIC DNA]</scope>
    <source>
        <strain evidence="6">cv. br00</strain>
    </source>
</reference>
<feature type="compositionally biased region" description="Basic and acidic residues" evidence="4">
    <location>
        <begin position="16"/>
        <end position="44"/>
    </location>
</feature>
<name>A0A5N5NMV4_9ROSI</name>
<keyword evidence="3" id="KW-0449">Lipoprotein</keyword>
<evidence type="ECO:0000313" key="5">
    <source>
        <dbReference type="EMBL" id="KAB5568864.1"/>
    </source>
</evidence>
<dbReference type="InterPro" id="IPR031632">
    <property type="entry name" value="SVIP"/>
</dbReference>
<evidence type="ECO:0008006" key="7">
    <source>
        <dbReference type="Google" id="ProtNLM"/>
    </source>
</evidence>
<gene>
    <name evidence="5" type="ORF">DKX38_002657</name>
</gene>
<dbReference type="PANTHER" id="PTHR36813:SF1">
    <property type="entry name" value="TRANSMEMBRANE PROTEIN"/>
    <property type="match status" value="1"/>
</dbReference>
<dbReference type="AlphaFoldDB" id="A0A5N5NMV4"/>
<keyword evidence="6" id="KW-1185">Reference proteome</keyword>
<dbReference type="Proteomes" id="UP000326939">
    <property type="component" value="Chromosome 2"/>
</dbReference>
<comment type="caution">
    <text evidence="5">The sequence shown here is derived from an EMBL/GenBank/DDBJ whole genome shotgun (WGS) entry which is preliminary data.</text>
</comment>
<organism evidence="5 6">
    <name type="scientific">Salix brachista</name>
    <dbReference type="NCBI Taxonomy" id="2182728"/>
    <lineage>
        <taxon>Eukaryota</taxon>
        <taxon>Viridiplantae</taxon>
        <taxon>Streptophyta</taxon>
        <taxon>Embryophyta</taxon>
        <taxon>Tracheophyta</taxon>
        <taxon>Spermatophyta</taxon>
        <taxon>Magnoliopsida</taxon>
        <taxon>eudicotyledons</taxon>
        <taxon>Gunneridae</taxon>
        <taxon>Pentapetalae</taxon>
        <taxon>rosids</taxon>
        <taxon>fabids</taxon>
        <taxon>Malpighiales</taxon>
        <taxon>Salicaceae</taxon>
        <taxon>Saliceae</taxon>
        <taxon>Salix</taxon>
    </lineage>
</organism>
<dbReference type="EMBL" id="VDCV01000002">
    <property type="protein sequence ID" value="KAB5568864.1"/>
    <property type="molecule type" value="Genomic_DNA"/>
</dbReference>
<evidence type="ECO:0000256" key="2">
    <source>
        <dbReference type="ARBA" id="ARBA00023139"/>
    </source>
</evidence>
<evidence type="ECO:0000256" key="1">
    <source>
        <dbReference type="ARBA" id="ARBA00022707"/>
    </source>
</evidence>
<feature type="region of interest" description="Disordered" evidence="4">
    <location>
        <begin position="54"/>
        <end position="73"/>
    </location>
</feature>
<protein>
    <recommendedName>
        <fullName evidence="7">Small VCP/p97-interacting protein</fullName>
    </recommendedName>
</protein>
<evidence type="ECO:0000256" key="4">
    <source>
        <dbReference type="SAM" id="MobiDB-lite"/>
    </source>
</evidence>
<keyword evidence="2" id="KW-0564">Palmitate</keyword>
<proteinExistence type="predicted"/>
<keyword evidence="1" id="KW-0519">Myristate</keyword>
<sequence length="171" mass="18901">MGLSCFACFDGGSKQQRREEERLASAEARAKAAEAAQKRQEQFEKSAAGRAARAQLQGMAKQSANSNKGEPVLKNPDMVADELKLKPVLDVAAVLIMEFCFRGMHHSLIQISVMIKSRNKWGVFNRAVLSLDSTTWSTSRVSHPLTAPFLPDMSFADDIWCTVVWNGPTRS</sequence>
<evidence type="ECO:0000256" key="3">
    <source>
        <dbReference type="ARBA" id="ARBA00023288"/>
    </source>
</evidence>
<accession>A0A5N5NMV4</accession>
<evidence type="ECO:0000313" key="6">
    <source>
        <dbReference type="Proteomes" id="UP000326939"/>
    </source>
</evidence>
<dbReference type="PANTHER" id="PTHR36813">
    <property type="entry name" value="TRANSMEMBRANE PROTEIN"/>
    <property type="match status" value="1"/>
</dbReference>
<feature type="region of interest" description="Disordered" evidence="4">
    <location>
        <begin position="12"/>
        <end position="48"/>
    </location>
</feature>